<reference evidence="15" key="4">
    <citation type="submission" date="2019-12" db="UniProtKB">
        <authorList>
            <consortium name="WormBaseParasite"/>
        </authorList>
    </citation>
    <scope>IDENTIFICATION</scope>
</reference>
<dbReference type="CTD" id="6103782"/>
<evidence type="ECO:0000313" key="14">
    <source>
        <dbReference type="Proteomes" id="UP000006672"/>
    </source>
</evidence>
<keyword evidence="14" id="KW-1185">Reference proteome</keyword>
<comment type="subunit">
    <text evidence="11">Part of a TFIID-containing RNA polymerase II pre-initiation complex that is composed of TBP and at least GTF2A1, GTF2A2, GTF2E1, GTF2E2, GTF2F1, GTF2H2, GTF2H3, GTF2H4, GTF2H5, GTF2B, TCEA1, ERCC2, ERCC3, TAF1, TAF2, TAF3, TAF4, TAF5, TAF6, TAF7, TAF8, TAF9, TAF10, TAF11, TAF12 and TAF13. Component of the 7-subunit TFIIH core complex composed of XPB/ERCC3, XPD/ERCC2, GTF2H1, GTF2H2, GTF2H3, GTF2H4 and GTF2H5, which is active in NER. The core complex associates with the 3-subunit CDK-activating kinase (CAK) module composed of CCNH/cyclin H, CDK7 and MNAT1 to form the 10-subunit holoenzyme (holo-TFIIH) active in transcription. Interacts with RARA; the interaction requires prior phosphorylation of RARA on 'Ser-369' which then enhances interaction of RARA with CDK7.</text>
</comment>
<dbReference type="PANTHER" id="PTHR12831:SF0">
    <property type="entry name" value="GENERAL TRANSCRIPTION FACTOR IIH SUBUNIT 3"/>
    <property type="match status" value="1"/>
</dbReference>
<dbReference type="STRING" id="6279.A0A0J9XZK0"/>
<evidence type="ECO:0000313" key="16">
    <source>
        <dbReference type="WormBase" id="Bm7634b"/>
    </source>
</evidence>
<keyword evidence="4 11" id="KW-0227">DNA damage</keyword>
<keyword evidence="8 11" id="KW-0804">Transcription</keyword>
<comment type="similarity">
    <text evidence="2 11">Belongs to the TFB4 family.</text>
</comment>
<evidence type="ECO:0000256" key="9">
    <source>
        <dbReference type="ARBA" id="ARBA00023204"/>
    </source>
</evidence>
<evidence type="ECO:0000313" key="12">
    <source>
        <dbReference type="EMBL" id="CDP99066.1"/>
    </source>
</evidence>
<accession>A0A0J9XZK0</accession>
<dbReference type="EMBL" id="CAAKNF010000192">
    <property type="protein sequence ID" value="VIO91332.1"/>
    <property type="molecule type" value="Genomic_DNA"/>
</dbReference>
<keyword evidence="7 11" id="KW-0805">Transcription regulation</keyword>
<dbReference type="WBParaSite" id="Bm7634a.1">
    <property type="protein sequence ID" value="Bm7634a.1"/>
    <property type="gene ID" value="WBGene00227895"/>
</dbReference>
<evidence type="ECO:0000256" key="10">
    <source>
        <dbReference type="ARBA" id="ARBA00023242"/>
    </source>
</evidence>
<evidence type="ECO:0000256" key="2">
    <source>
        <dbReference type="ARBA" id="ARBA00005273"/>
    </source>
</evidence>
<name>A0A0J9XZK0_BRUMA</name>
<dbReference type="GO" id="GO:0006355">
    <property type="term" value="P:regulation of DNA-templated transcription"/>
    <property type="evidence" value="ECO:0007669"/>
    <property type="project" value="InterPro"/>
</dbReference>
<keyword evidence="3 11" id="KW-0479">Metal-binding</keyword>
<evidence type="ECO:0000256" key="6">
    <source>
        <dbReference type="ARBA" id="ARBA00022833"/>
    </source>
</evidence>
<dbReference type="GO" id="GO:0008270">
    <property type="term" value="F:zinc ion binding"/>
    <property type="evidence" value="ECO:0007669"/>
    <property type="project" value="UniProtKB-KW"/>
</dbReference>
<keyword evidence="6 11" id="KW-0862">Zinc</keyword>
<comment type="subcellular location">
    <subcellularLocation>
        <location evidence="1 11">Nucleus</location>
    </subcellularLocation>
</comment>
<gene>
    <name evidence="16" type="primary">bma-gtf-2h3</name>
    <name evidence="12 15 16" type="ORF">Bm7634</name>
    <name evidence="13" type="ORF">BM_BM7634</name>
    <name evidence="12" type="ORF">BM_Bm7634</name>
</gene>
<evidence type="ECO:0000256" key="8">
    <source>
        <dbReference type="ARBA" id="ARBA00023163"/>
    </source>
</evidence>
<evidence type="ECO:0000256" key="4">
    <source>
        <dbReference type="ARBA" id="ARBA00022763"/>
    </source>
</evidence>
<reference evidence="12" key="2">
    <citation type="submission" date="2012-12" db="EMBL/GenBank/DDBJ databases">
        <authorList>
            <person name="Gao Y.W."/>
            <person name="Fan S.T."/>
            <person name="Sun H.T."/>
            <person name="Wang Z."/>
            <person name="Gao X.L."/>
            <person name="Li Y.G."/>
            <person name="Wang T.C."/>
            <person name="Zhang K."/>
            <person name="Xu W.W."/>
            <person name="Yu Z.J."/>
            <person name="Xia X.Z."/>
        </authorList>
    </citation>
    <scope>NUCLEOTIDE SEQUENCE</scope>
    <source>
        <strain evidence="12">FR3</strain>
    </source>
</reference>
<evidence type="ECO:0000313" key="13">
    <source>
        <dbReference type="EMBL" id="VIO91332.1"/>
    </source>
</evidence>
<dbReference type="InterPro" id="IPR036465">
    <property type="entry name" value="vWFA_dom_sf"/>
</dbReference>
<dbReference type="GO" id="GO:0005675">
    <property type="term" value="C:transcription factor TFIIH holo complex"/>
    <property type="evidence" value="ECO:0007669"/>
    <property type="project" value="UniProtKB-UniRule"/>
</dbReference>
<comment type="function">
    <text evidence="11">Component of the general transcription and DNA repair factor IIH (TFIIH) core complex, which is involved in general and transcription-coupled nucleotide excision repair (NER) of damaged DNA and, when complexed to CAK, in RNA transcription by RNA polymerase II. In NER, TFIIH acts by opening DNA around the lesion to allow the excision of the damaged oligonucleotide and its replacement by a new DNA fragment. In transcription, TFIIH has an essential role in transcription initiation. When the pre-initiation complex (PIC) has been established, TFIIH is required for promoter opening and promoter escape. Phosphorylation of the C-terminal tail (CTD) of the largest subunit of RNA polymerase II by the kinase module CAK controls the initiation of transcription.</text>
</comment>
<keyword evidence="5 11" id="KW-0863">Zinc-finger</keyword>
<keyword evidence="9 11" id="KW-0234">DNA repair</keyword>
<accession>A0A4E9F3G8</accession>
<dbReference type="FunCoup" id="A0A0J9XZK0">
    <property type="interactions" value="2005"/>
</dbReference>
<dbReference type="Pfam" id="PF03850">
    <property type="entry name" value="Tfb4"/>
    <property type="match status" value="1"/>
</dbReference>
<reference evidence="13" key="3">
    <citation type="submission" date="2019-04" db="EMBL/GenBank/DDBJ databases">
        <authorList>
            <person name="Howe K."/>
            <person name="Paulini M."/>
            <person name="Williams G."/>
        </authorList>
    </citation>
    <scope>NUCLEOTIDE SEQUENCE [LARGE SCALE GENOMIC DNA]</scope>
    <source>
        <strain evidence="13">FR3</strain>
    </source>
</reference>
<evidence type="ECO:0000256" key="7">
    <source>
        <dbReference type="ARBA" id="ARBA00023015"/>
    </source>
</evidence>
<dbReference type="EMBL" id="LN857006">
    <property type="protein sequence ID" value="CDP99066.1"/>
    <property type="molecule type" value="Genomic_DNA"/>
</dbReference>
<reference evidence="12 14" key="1">
    <citation type="journal article" date="2007" name="Science">
        <title>Draft genome of the filarial nematode parasite Brugia malayi.</title>
        <authorList>
            <person name="Ghedin E."/>
            <person name="Wang S."/>
            <person name="Spiro D."/>
            <person name="Caler E."/>
            <person name="Zhao Q."/>
            <person name="Crabtree J."/>
            <person name="Allen J.E."/>
            <person name="Delcher A.L."/>
            <person name="Guiliano D.B."/>
            <person name="Miranda-Saavedra D."/>
            <person name="Angiuoli S.V."/>
            <person name="Creasy T."/>
            <person name="Amedeo P."/>
            <person name="Haas B."/>
            <person name="El-Sayed N.M."/>
            <person name="Wortman J.R."/>
            <person name="Feldblyum T."/>
            <person name="Tallon L."/>
            <person name="Schatz M."/>
            <person name="Shumway M."/>
            <person name="Koo H."/>
            <person name="Salzberg S.L."/>
            <person name="Schobel S."/>
            <person name="Pertea M."/>
            <person name="Pop M."/>
            <person name="White O."/>
            <person name="Barton G.J."/>
            <person name="Carlow C.K."/>
            <person name="Crawford M.J."/>
            <person name="Daub J."/>
            <person name="Dimmic M.W."/>
            <person name="Estes C.F."/>
            <person name="Foster J.M."/>
            <person name="Ganatra M."/>
            <person name="Gregory W.F."/>
            <person name="Johnson N.M."/>
            <person name="Jin J."/>
            <person name="Komuniecki R."/>
            <person name="Korf I."/>
            <person name="Kumar S."/>
            <person name="Laney S."/>
            <person name="Li B.W."/>
            <person name="Li W."/>
            <person name="Lindblom T.H."/>
            <person name="Lustigman S."/>
            <person name="Ma D."/>
            <person name="Maina C.V."/>
            <person name="Martin D.M."/>
            <person name="McCarter J.P."/>
            <person name="McReynolds L."/>
            <person name="Mitreva M."/>
            <person name="Nutman T.B."/>
            <person name="Parkinson J."/>
            <person name="Peregrin-Alvarez J.M."/>
            <person name="Poole C."/>
            <person name="Ren Q."/>
            <person name="Saunders L."/>
            <person name="Sluder A.E."/>
            <person name="Smith K."/>
            <person name="Stanke M."/>
            <person name="Unnasch T.R."/>
            <person name="Ware J."/>
            <person name="Wei A.D."/>
            <person name="Weil G."/>
            <person name="Williams D.J."/>
            <person name="Zhang Y."/>
            <person name="Williams S.A."/>
            <person name="Fraser-Liggett C."/>
            <person name="Slatko B."/>
            <person name="Blaxter M.L."/>
            <person name="Scott A.L."/>
        </authorList>
    </citation>
    <scope>NUCLEOTIDE SEQUENCE</scope>
    <source>
        <strain evidence="12 14">FR3</strain>
    </source>
</reference>
<dbReference type="Gene3D" id="3.40.50.410">
    <property type="entry name" value="von Willebrand factor, type A domain"/>
    <property type="match status" value="1"/>
</dbReference>
<evidence type="ECO:0000256" key="3">
    <source>
        <dbReference type="ARBA" id="ARBA00022723"/>
    </source>
</evidence>
<sequence>MSCLSIVIDCDARHWGELAEKENNENVICMLIHSITSYTTAHMSLSAMNGIVVIGVDGTLSEPTIYTTSASSDIDMSSAVKTSIQNALKKSASSTSTTDSALFAPAIATAICHIFRFKNEVDKGDGRILIINIGSDLFGEHNILMNIFFAAHKHNILIDVANIGETSPILQQASDITGGTYFNVKKPKQLLKYTMCFTLGRASLRSAFPSPSSSTSIDYRASCHCHGAPVSVGWVCSVCLSVQCHFSPICPACNTVFKISILARRGRKKRREGN</sequence>
<dbReference type="KEGG" id="bmy:BM_BM7634"/>
<evidence type="ECO:0000256" key="5">
    <source>
        <dbReference type="ARBA" id="ARBA00022771"/>
    </source>
</evidence>
<dbReference type="GeneID" id="6103782"/>
<dbReference type="InterPro" id="IPR004600">
    <property type="entry name" value="TFIIH_Tfb4/GTF2H3"/>
</dbReference>
<evidence type="ECO:0000313" key="15">
    <source>
        <dbReference type="WBParaSite" id="Bm7634a.1"/>
    </source>
</evidence>
<proteinExistence type="inferred from homology"/>
<dbReference type="AlphaFoldDB" id="A0A0J9XZK0"/>
<evidence type="ECO:0000256" key="11">
    <source>
        <dbReference type="RuleBase" id="RU368090"/>
    </source>
</evidence>
<dbReference type="RefSeq" id="XP_001900361.1">
    <property type="nucleotide sequence ID" value="XM_001900326.1"/>
</dbReference>
<dbReference type="OrthoDB" id="17307at2759"/>
<dbReference type="OMA" id="DYRASCH"/>
<dbReference type="WormBase" id="Bm7634b">
    <property type="protein sequence ID" value="BM26965"/>
    <property type="gene ID" value="WBGene00227895"/>
    <property type="gene designation" value="Bma-gtf-2H3"/>
</dbReference>
<evidence type="ECO:0000256" key="1">
    <source>
        <dbReference type="ARBA" id="ARBA00004123"/>
    </source>
</evidence>
<dbReference type="Proteomes" id="UP000006672">
    <property type="component" value="Unassembled WGS sequence"/>
</dbReference>
<keyword evidence="10 11" id="KW-0539">Nucleus</keyword>
<organism evidence="12">
    <name type="scientific">Brugia malayi</name>
    <name type="common">Filarial nematode worm</name>
    <dbReference type="NCBI Taxonomy" id="6279"/>
    <lineage>
        <taxon>Eukaryota</taxon>
        <taxon>Metazoa</taxon>
        <taxon>Ecdysozoa</taxon>
        <taxon>Nematoda</taxon>
        <taxon>Chromadorea</taxon>
        <taxon>Rhabditida</taxon>
        <taxon>Spirurina</taxon>
        <taxon>Spiruromorpha</taxon>
        <taxon>Filarioidea</taxon>
        <taxon>Onchocercidae</taxon>
        <taxon>Brugia</taxon>
    </lineage>
</organism>
<protein>
    <recommendedName>
        <fullName evidence="11">General transcription factor IIH subunit 3</fullName>
    </recommendedName>
    <alternativeName>
        <fullName evidence="11">General transcription factor IIH polypeptide 3</fullName>
    </alternativeName>
</protein>
<dbReference type="GO" id="GO:0000439">
    <property type="term" value="C:transcription factor TFIIH core complex"/>
    <property type="evidence" value="ECO:0007669"/>
    <property type="project" value="UniProtKB-UniRule"/>
</dbReference>
<dbReference type="PANTHER" id="PTHR12831">
    <property type="entry name" value="TRANSCRIPTION INITIATION FACTOR IIH TFIIH , POLYPEPTIDE 3-RELATED"/>
    <property type="match status" value="1"/>
</dbReference>
<dbReference type="GO" id="GO:0006289">
    <property type="term" value="P:nucleotide-excision repair"/>
    <property type="evidence" value="ECO:0007669"/>
    <property type="project" value="UniProtKB-UniRule"/>
</dbReference>